<name>A0A0S3EYI0_9SPHN</name>
<organism evidence="2 3">
    <name type="scientific">Sphingobium baderi</name>
    <dbReference type="NCBI Taxonomy" id="1332080"/>
    <lineage>
        <taxon>Bacteria</taxon>
        <taxon>Pseudomonadati</taxon>
        <taxon>Pseudomonadota</taxon>
        <taxon>Alphaproteobacteria</taxon>
        <taxon>Sphingomonadales</taxon>
        <taxon>Sphingomonadaceae</taxon>
        <taxon>Sphingobium</taxon>
    </lineage>
</organism>
<dbReference type="Gene3D" id="3.40.50.2300">
    <property type="match status" value="1"/>
</dbReference>
<keyword evidence="3" id="KW-1185">Reference proteome</keyword>
<evidence type="ECO:0000313" key="3">
    <source>
        <dbReference type="Proteomes" id="UP000056968"/>
    </source>
</evidence>
<dbReference type="SUPFAM" id="SSF52172">
    <property type="entry name" value="CheY-like"/>
    <property type="match status" value="1"/>
</dbReference>
<dbReference type="GO" id="GO:0005524">
    <property type="term" value="F:ATP binding"/>
    <property type="evidence" value="ECO:0007669"/>
    <property type="project" value="TreeGrafter"/>
</dbReference>
<dbReference type="InterPro" id="IPR011006">
    <property type="entry name" value="CheY-like_superfamily"/>
</dbReference>
<dbReference type="SUPFAM" id="SSF52540">
    <property type="entry name" value="P-loop containing nucleoside triphosphate hydrolases"/>
    <property type="match status" value="1"/>
</dbReference>
<dbReference type="Pfam" id="PF13614">
    <property type="entry name" value="AAA_31"/>
    <property type="match status" value="1"/>
</dbReference>
<gene>
    <name evidence="2" type="ORF">ATN00_09010</name>
</gene>
<dbReference type="PANTHER" id="PTHR43384:SF13">
    <property type="entry name" value="SLR0110 PROTEIN"/>
    <property type="match status" value="1"/>
</dbReference>
<dbReference type="GO" id="GO:0051782">
    <property type="term" value="P:negative regulation of cell division"/>
    <property type="evidence" value="ECO:0007669"/>
    <property type="project" value="TreeGrafter"/>
</dbReference>
<dbReference type="InterPro" id="IPR050625">
    <property type="entry name" value="ParA/MinD_ATPase"/>
</dbReference>
<protein>
    <submittedName>
        <fullName evidence="2">Pilus assembly protein CpaE</fullName>
    </submittedName>
</protein>
<dbReference type="Proteomes" id="UP000056968">
    <property type="component" value="Chromosome"/>
</dbReference>
<evidence type="ECO:0000313" key="2">
    <source>
        <dbReference type="EMBL" id="ALR20428.1"/>
    </source>
</evidence>
<dbReference type="Gene3D" id="3.40.50.300">
    <property type="entry name" value="P-loop containing nucleotide triphosphate hydrolases"/>
    <property type="match status" value="1"/>
</dbReference>
<dbReference type="EMBL" id="CP013264">
    <property type="protein sequence ID" value="ALR20428.1"/>
    <property type="molecule type" value="Genomic_DNA"/>
</dbReference>
<dbReference type="GO" id="GO:0005829">
    <property type="term" value="C:cytosol"/>
    <property type="evidence" value="ECO:0007669"/>
    <property type="project" value="TreeGrafter"/>
</dbReference>
<feature type="domain" description="AAA" evidence="1">
    <location>
        <begin position="157"/>
        <end position="309"/>
    </location>
</feature>
<dbReference type="InterPro" id="IPR027417">
    <property type="entry name" value="P-loop_NTPase"/>
</dbReference>
<sequence>MKGHRTVGIGTKAGEPEIWTLDSGRNGIDVILSEEEVRSSDLTAGEGTGQVLRLTMQSVDAALPAAVIEQAHALLLEVRPDSFVSMERLRGLRRSHPDLPVVAAVRDATLPVMRELMRGGVTDVVSLPLRADELSNVLRDLAALLEKRQGSIAHGQLITSIKTVGGVGATTILTQMASLDARKGAASERRVCLIDLDVQFGNAATYLGADSSLTLNDLLAAGNRVDAELLRTVTFQTASGLNLITAPSDIMPLEAVDPEQIYRVVELARQEFDAVYLDLPGNWTNWSLSLVARSDILLLVVELSIASLRQARRQITLLRNEGINPKQLHVVANRVEKRLFRPIGLEEAERALDHPIEFSIANDFPLVNSALDQGVLIEDLKAKSRVCKDFQALVENCAAQAAQSRQGQG</sequence>
<dbReference type="GO" id="GO:0016887">
    <property type="term" value="F:ATP hydrolysis activity"/>
    <property type="evidence" value="ECO:0007669"/>
    <property type="project" value="TreeGrafter"/>
</dbReference>
<dbReference type="InterPro" id="IPR025669">
    <property type="entry name" value="AAA_dom"/>
</dbReference>
<dbReference type="STRING" id="1332080.ATN00_09010"/>
<accession>A0A0S3EYI0</accession>
<reference evidence="2 3" key="1">
    <citation type="submission" date="2015-11" db="EMBL/GenBank/DDBJ databases">
        <title>A Two-component Flavoprotein Monooxygenase System MeaXY Responsible for para-Hydroxylation of 2-Methyl-6-ethylaniline and 2,6-Diethylaniline in Sphingobium baderi DE-13.</title>
        <authorList>
            <person name="Cheng M."/>
            <person name="Meng Q."/>
            <person name="Yang Y."/>
            <person name="Chu C."/>
            <person name="Yan X."/>
            <person name="He J."/>
            <person name="Li S."/>
        </authorList>
    </citation>
    <scope>NUCLEOTIDE SEQUENCE [LARGE SCALE GENOMIC DNA]</scope>
    <source>
        <strain evidence="2 3">DE-13</strain>
    </source>
</reference>
<proteinExistence type="predicted"/>
<dbReference type="KEGG" id="sbd:ATN00_09010"/>
<evidence type="ECO:0000259" key="1">
    <source>
        <dbReference type="Pfam" id="PF13614"/>
    </source>
</evidence>
<dbReference type="PANTHER" id="PTHR43384">
    <property type="entry name" value="SEPTUM SITE-DETERMINING PROTEIN MIND HOMOLOG, CHLOROPLASTIC-RELATED"/>
    <property type="match status" value="1"/>
</dbReference>
<dbReference type="GO" id="GO:0009898">
    <property type="term" value="C:cytoplasmic side of plasma membrane"/>
    <property type="evidence" value="ECO:0007669"/>
    <property type="project" value="TreeGrafter"/>
</dbReference>
<dbReference type="AlphaFoldDB" id="A0A0S3EYI0"/>